<dbReference type="PRINTS" id="PR00155">
    <property type="entry name" value="AMICYANIN"/>
</dbReference>
<dbReference type="PANTHER" id="PTHR36507:SF1">
    <property type="entry name" value="BLL1555 PROTEIN"/>
    <property type="match status" value="1"/>
</dbReference>
<proteinExistence type="predicted"/>
<dbReference type="Proteomes" id="UP000245263">
    <property type="component" value="Chromosome 1"/>
</dbReference>
<reference evidence="9 10" key="1">
    <citation type="submission" date="2021-08" db="EMBL/GenBank/DDBJ databases">
        <title>Complete genome sequence of Leptospira kobayashii strain E30.</title>
        <authorList>
            <person name="Nakao R."/>
            <person name="Nakamura S."/>
            <person name="Masuzawa T."/>
            <person name="Koizumi N."/>
        </authorList>
    </citation>
    <scope>NUCLEOTIDE SEQUENCE [LARGE SCALE GENOMIC DNA]</scope>
    <source>
        <strain evidence="9 10">E30</strain>
    </source>
</reference>
<evidence type="ECO:0000256" key="6">
    <source>
        <dbReference type="ARBA" id="ARBA00022982"/>
    </source>
</evidence>
<dbReference type="InterPro" id="IPR052721">
    <property type="entry name" value="ET_Amicyanin"/>
</dbReference>
<keyword evidence="3" id="KW-0813">Transport</keyword>
<sequence>MKSISIHPLRNKTIIAILTGMLVCSGLYAVKEFSVAQKNKSFTEKTLSIHVGDTVSFPNEDDFFHNVYSLSPAKIFDLGSYKKGETKKVVFDKPGTITVQCAIHPEMKMEIIVK</sequence>
<evidence type="ECO:0000256" key="4">
    <source>
        <dbReference type="ARBA" id="ARBA00022723"/>
    </source>
</evidence>
<dbReference type="CDD" id="cd04221">
    <property type="entry name" value="MauL"/>
    <property type="match status" value="1"/>
</dbReference>
<dbReference type="Gene3D" id="2.60.40.420">
    <property type="entry name" value="Cupredoxins - blue copper proteins"/>
    <property type="match status" value="1"/>
</dbReference>
<dbReference type="InterPro" id="IPR002386">
    <property type="entry name" value="Amicyanin/Pseudoazurin"/>
</dbReference>
<protein>
    <submittedName>
        <fullName evidence="9">Methylamine utilization protein</fullName>
    </submittedName>
</protein>
<gene>
    <name evidence="9" type="primary">petE</name>
    <name evidence="9" type="ORF">LPTSP3_g16690</name>
</gene>
<evidence type="ECO:0000259" key="8">
    <source>
        <dbReference type="Pfam" id="PF00127"/>
    </source>
</evidence>
<comment type="cofactor">
    <cofactor evidence="1">
        <name>Cu cation</name>
        <dbReference type="ChEBI" id="CHEBI:23378"/>
    </cofactor>
</comment>
<dbReference type="Pfam" id="PF00127">
    <property type="entry name" value="Copper-bind"/>
    <property type="match status" value="1"/>
</dbReference>
<feature type="domain" description="Blue (type 1) copper" evidence="8">
    <location>
        <begin position="35"/>
        <end position="113"/>
    </location>
</feature>
<keyword evidence="5" id="KW-0574">Periplasm</keyword>
<comment type="subcellular location">
    <subcellularLocation>
        <location evidence="2">Periplasm</location>
    </subcellularLocation>
</comment>
<keyword evidence="6" id="KW-0249">Electron transport</keyword>
<keyword evidence="10" id="KW-1185">Reference proteome</keyword>
<evidence type="ECO:0000313" key="9">
    <source>
        <dbReference type="EMBL" id="BDA78739.1"/>
    </source>
</evidence>
<evidence type="ECO:0000256" key="1">
    <source>
        <dbReference type="ARBA" id="ARBA00001935"/>
    </source>
</evidence>
<dbReference type="InterPro" id="IPR034242">
    <property type="entry name" value="MauL"/>
</dbReference>
<evidence type="ECO:0000256" key="7">
    <source>
        <dbReference type="ARBA" id="ARBA00023008"/>
    </source>
</evidence>
<evidence type="ECO:0000256" key="3">
    <source>
        <dbReference type="ARBA" id="ARBA00022448"/>
    </source>
</evidence>
<name>A0ABN6KCQ7_9LEPT</name>
<organism evidence="9 10">
    <name type="scientific">Leptospira kobayashii</name>
    <dbReference type="NCBI Taxonomy" id="1917830"/>
    <lineage>
        <taxon>Bacteria</taxon>
        <taxon>Pseudomonadati</taxon>
        <taxon>Spirochaetota</taxon>
        <taxon>Spirochaetia</taxon>
        <taxon>Leptospirales</taxon>
        <taxon>Leptospiraceae</taxon>
        <taxon>Leptospira</taxon>
    </lineage>
</organism>
<dbReference type="PANTHER" id="PTHR36507">
    <property type="entry name" value="BLL1555 PROTEIN"/>
    <property type="match status" value="1"/>
</dbReference>
<dbReference type="InterPro" id="IPR008972">
    <property type="entry name" value="Cupredoxin"/>
</dbReference>
<accession>A0ABN6KCQ7</accession>
<dbReference type="InterPro" id="IPR000923">
    <property type="entry name" value="BlueCu_1"/>
</dbReference>
<dbReference type="SUPFAM" id="SSF49503">
    <property type="entry name" value="Cupredoxins"/>
    <property type="match status" value="1"/>
</dbReference>
<evidence type="ECO:0000313" key="10">
    <source>
        <dbReference type="Proteomes" id="UP000245263"/>
    </source>
</evidence>
<keyword evidence="4" id="KW-0479">Metal-binding</keyword>
<keyword evidence="7" id="KW-0186">Copper</keyword>
<dbReference type="EMBL" id="AP025028">
    <property type="protein sequence ID" value="BDA78739.1"/>
    <property type="molecule type" value="Genomic_DNA"/>
</dbReference>
<evidence type="ECO:0000256" key="2">
    <source>
        <dbReference type="ARBA" id="ARBA00004418"/>
    </source>
</evidence>
<evidence type="ECO:0000256" key="5">
    <source>
        <dbReference type="ARBA" id="ARBA00022764"/>
    </source>
</evidence>